<evidence type="ECO:0000256" key="1">
    <source>
        <dbReference type="SAM" id="Phobius"/>
    </source>
</evidence>
<comment type="caution">
    <text evidence="3">The sequence shown here is derived from an EMBL/GenBank/DDBJ whole genome shotgun (WGS) entry which is preliminary data.</text>
</comment>
<evidence type="ECO:0000259" key="2">
    <source>
        <dbReference type="Pfam" id="PF01844"/>
    </source>
</evidence>
<keyword evidence="4" id="KW-1185">Reference proteome</keyword>
<gene>
    <name evidence="3" type="ORF">KSF_097350</name>
</gene>
<dbReference type="AlphaFoldDB" id="A0A8J3IZM1"/>
<sequence length="167" mass="19349">MYISLPVLLLLVIALLSAVIALLLLTRKRRHRRKGLFKQLSLLLKMLDQGAHVARKHGQERSPHWGSVAKEHLRREPACVVCGYKGRKRQVHHIKPFHLHPDLELEPHNLITLCSARGKEHHLLLGHLGAWDSYNEHIRADAKHFYRKTAAQIKADLHWKKKMLARP</sequence>
<keyword evidence="1" id="KW-1133">Transmembrane helix</keyword>
<evidence type="ECO:0000313" key="3">
    <source>
        <dbReference type="EMBL" id="GHO99687.1"/>
    </source>
</evidence>
<dbReference type="GO" id="GO:0003676">
    <property type="term" value="F:nucleic acid binding"/>
    <property type="evidence" value="ECO:0007669"/>
    <property type="project" value="InterPro"/>
</dbReference>
<evidence type="ECO:0000313" key="4">
    <source>
        <dbReference type="Proteomes" id="UP000597444"/>
    </source>
</evidence>
<keyword evidence="1" id="KW-0812">Transmembrane</keyword>
<organism evidence="3 4">
    <name type="scientific">Reticulibacter mediterranei</name>
    <dbReference type="NCBI Taxonomy" id="2778369"/>
    <lineage>
        <taxon>Bacteria</taxon>
        <taxon>Bacillati</taxon>
        <taxon>Chloroflexota</taxon>
        <taxon>Ktedonobacteria</taxon>
        <taxon>Ktedonobacterales</taxon>
        <taxon>Reticulibacteraceae</taxon>
        <taxon>Reticulibacter</taxon>
    </lineage>
</organism>
<protein>
    <recommendedName>
        <fullName evidence="2">HNH domain-containing protein</fullName>
    </recommendedName>
</protein>
<dbReference type="GO" id="GO:0008270">
    <property type="term" value="F:zinc ion binding"/>
    <property type="evidence" value="ECO:0007669"/>
    <property type="project" value="InterPro"/>
</dbReference>
<dbReference type="Proteomes" id="UP000597444">
    <property type="component" value="Unassembled WGS sequence"/>
</dbReference>
<reference evidence="3" key="1">
    <citation type="submission" date="2020-10" db="EMBL/GenBank/DDBJ databases">
        <title>Taxonomic study of unclassified bacteria belonging to the class Ktedonobacteria.</title>
        <authorList>
            <person name="Yabe S."/>
            <person name="Wang C.M."/>
            <person name="Zheng Y."/>
            <person name="Sakai Y."/>
            <person name="Cavaletti L."/>
            <person name="Monciardini P."/>
            <person name="Donadio S."/>
        </authorList>
    </citation>
    <scope>NUCLEOTIDE SEQUENCE</scope>
    <source>
        <strain evidence="3">ID150040</strain>
    </source>
</reference>
<dbReference type="EMBL" id="BNJK01000002">
    <property type="protein sequence ID" value="GHO99687.1"/>
    <property type="molecule type" value="Genomic_DNA"/>
</dbReference>
<dbReference type="InterPro" id="IPR002711">
    <property type="entry name" value="HNH"/>
</dbReference>
<dbReference type="RefSeq" id="WP_220210316.1">
    <property type="nucleotide sequence ID" value="NZ_BNJK01000002.1"/>
</dbReference>
<keyword evidence="1" id="KW-0472">Membrane</keyword>
<dbReference type="GO" id="GO:0004519">
    <property type="term" value="F:endonuclease activity"/>
    <property type="evidence" value="ECO:0007669"/>
    <property type="project" value="InterPro"/>
</dbReference>
<dbReference type="Pfam" id="PF01844">
    <property type="entry name" value="HNH"/>
    <property type="match status" value="1"/>
</dbReference>
<proteinExistence type="predicted"/>
<accession>A0A8J3IZM1</accession>
<name>A0A8J3IZM1_9CHLR</name>
<feature type="domain" description="HNH" evidence="2">
    <location>
        <begin position="79"/>
        <end position="115"/>
    </location>
</feature>
<feature type="transmembrane region" description="Helical" evidence="1">
    <location>
        <begin position="6"/>
        <end position="25"/>
    </location>
</feature>